<evidence type="ECO:0000256" key="1">
    <source>
        <dbReference type="ARBA" id="ARBA00005863"/>
    </source>
</evidence>
<evidence type="ECO:0000313" key="4">
    <source>
        <dbReference type="EMBL" id="CAG8128785.1"/>
    </source>
</evidence>
<dbReference type="GO" id="GO:0016787">
    <property type="term" value="F:hydrolase activity"/>
    <property type="evidence" value="ECO:0007669"/>
    <property type="project" value="UniProtKB-KW"/>
</dbReference>
<comment type="caution">
    <text evidence="4">The sequence shown here is derived from an EMBL/GenBank/DDBJ whole genome shotgun (WGS) entry which is preliminary data.</text>
</comment>
<gene>
    <name evidence="4" type="ORF">PNAL_LOCUS5475</name>
</gene>
<dbReference type="PANTHER" id="PTHR48070">
    <property type="entry name" value="ESTERASE OVCA2"/>
    <property type="match status" value="1"/>
</dbReference>
<dbReference type="InterPro" id="IPR005645">
    <property type="entry name" value="FSH-like_dom"/>
</dbReference>
<comment type="similarity">
    <text evidence="1">Belongs to the LovG family.</text>
</comment>
<dbReference type="GO" id="GO:0005634">
    <property type="term" value="C:nucleus"/>
    <property type="evidence" value="ECO:0007669"/>
    <property type="project" value="TreeGrafter"/>
</dbReference>
<proteinExistence type="inferred from homology"/>
<dbReference type="Proteomes" id="UP001153461">
    <property type="component" value="Unassembled WGS sequence"/>
</dbReference>
<dbReference type="EMBL" id="CAJVNV010000244">
    <property type="protein sequence ID" value="CAG8128785.1"/>
    <property type="molecule type" value="Genomic_DNA"/>
</dbReference>
<evidence type="ECO:0000259" key="3">
    <source>
        <dbReference type="Pfam" id="PF03959"/>
    </source>
</evidence>
<evidence type="ECO:0000256" key="2">
    <source>
        <dbReference type="ARBA" id="ARBA00022801"/>
    </source>
</evidence>
<keyword evidence="2" id="KW-0378">Hydrolase</keyword>
<reference evidence="4" key="1">
    <citation type="submission" date="2021-07" db="EMBL/GenBank/DDBJ databases">
        <authorList>
            <person name="Branca A.L. A."/>
        </authorList>
    </citation>
    <scope>NUCLEOTIDE SEQUENCE</scope>
</reference>
<organism evidence="4 5">
    <name type="scientific">Penicillium nalgiovense</name>
    <dbReference type="NCBI Taxonomy" id="60175"/>
    <lineage>
        <taxon>Eukaryota</taxon>
        <taxon>Fungi</taxon>
        <taxon>Dikarya</taxon>
        <taxon>Ascomycota</taxon>
        <taxon>Pezizomycotina</taxon>
        <taxon>Eurotiomycetes</taxon>
        <taxon>Eurotiomycetidae</taxon>
        <taxon>Eurotiales</taxon>
        <taxon>Aspergillaceae</taxon>
        <taxon>Penicillium</taxon>
    </lineage>
</organism>
<dbReference type="PANTHER" id="PTHR48070:SF3">
    <property type="entry name" value="ESTERASE DBAE-RELATED"/>
    <property type="match status" value="1"/>
</dbReference>
<dbReference type="InterPro" id="IPR050593">
    <property type="entry name" value="LovG"/>
</dbReference>
<dbReference type="Gene3D" id="3.40.50.1820">
    <property type="entry name" value="alpha/beta hydrolase"/>
    <property type="match status" value="1"/>
</dbReference>
<dbReference type="OrthoDB" id="4346611at2759"/>
<dbReference type="GO" id="GO:0072330">
    <property type="term" value="P:monocarboxylic acid biosynthetic process"/>
    <property type="evidence" value="ECO:0007669"/>
    <property type="project" value="UniProtKB-ARBA"/>
</dbReference>
<dbReference type="GO" id="GO:0044550">
    <property type="term" value="P:secondary metabolite biosynthetic process"/>
    <property type="evidence" value="ECO:0007669"/>
    <property type="project" value="TreeGrafter"/>
</dbReference>
<accession>A0A9W4HUJ3</accession>
<name>A0A9W4HUJ3_PENNA</name>
<dbReference type="Pfam" id="PF03959">
    <property type="entry name" value="FSH1"/>
    <property type="match status" value="1"/>
</dbReference>
<dbReference type="GO" id="GO:0005737">
    <property type="term" value="C:cytoplasm"/>
    <property type="evidence" value="ECO:0007669"/>
    <property type="project" value="TreeGrafter"/>
</dbReference>
<dbReference type="InterPro" id="IPR029058">
    <property type="entry name" value="AB_hydrolase_fold"/>
</dbReference>
<dbReference type="AlphaFoldDB" id="A0A9W4HUJ3"/>
<feature type="domain" description="Serine hydrolase" evidence="3">
    <location>
        <begin position="63"/>
        <end position="304"/>
    </location>
</feature>
<dbReference type="GO" id="GO:0017000">
    <property type="term" value="P:antibiotic biosynthetic process"/>
    <property type="evidence" value="ECO:0007669"/>
    <property type="project" value="UniProtKB-ARBA"/>
</dbReference>
<sequence>MSLRESYLKIDCSLAITPIVRDNLLCSMAELQLPRILCLHGMSFNIRFNFVLRSSFSSNNNLGVGSNADVLFLQTRVLRDRLSLSFRFVFANGPFFCEAGPGMLPVYGGADPFRRWFRWSPSHRVLKPKYHIEAIRRCLEDAMAGDDESGGCGPWVGLLGFSQGARLSASILFESQRRQESQIKGEKPGGYEGDLDSMLWSQHWQFAVLFSGPAPLVALSPDIGDLPLQSPTELDLSHKELDKLDPTGKLAIDRPTLHVIGIQDEWAPSQRRLHDIYCSEESKSLLEWDGDHRIPMQSPEIEQICARMLVMAGKKTA</sequence>
<dbReference type="SUPFAM" id="SSF53474">
    <property type="entry name" value="alpha/beta-Hydrolases"/>
    <property type="match status" value="1"/>
</dbReference>
<evidence type="ECO:0000313" key="5">
    <source>
        <dbReference type="Proteomes" id="UP001153461"/>
    </source>
</evidence>
<protein>
    <recommendedName>
        <fullName evidence="3">Serine hydrolase domain-containing protein</fullName>
    </recommendedName>
</protein>